<feature type="transmembrane region" description="Helical" evidence="1">
    <location>
        <begin position="160"/>
        <end position="178"/>
    </location>
</feature>
<evidence type="ECO:0000313" key="3">
    <source>
        <dbReference type="Proteomes" id="UP001525566"/>
    </source>
</evidence>
<keyword evidence="1" id="KW-0472">Membrane</keyword>
<protein>
    <submittedName>
        <fullName evidence="2">Uncharacterized protein</fullName>
    </submittedName>
</protein>
<keyword evidence="1" id="KW-0812">Transmembrane</keyword>
<proteinExistence type="predicted"/>
<sequence>MEDLELLKKDWNKEEAEFKDYSENEIYSMIKQKSVSVAKTLFVVGLIEIVLWSVYGYMNGEFPYLRMILFSGFVILIMLLFRRLKTGQDSLSLMKNILNMRKLIFGYAGISFFLVILDNLIHFDLYTKEVMAGSIDGFNSVHDTTTHTNPEMMVPGMGNYVVFTLCMLLGLYILYVIYKRTYGKILSDLRKNYRELSRAEEKAF</sequence>
<evidence type="ECO:0000256" key="1">
    <source>
        <dbReference type="SAM" id="Phobius"/>
    </source>
</evidence>
<keyword evidence="3" id="KW-1185">Reference proteome</keyword>
<feature type="transmembrane region" description="Helical" evidence="1">
    <location>
        <begin position="103"/>
        <end position="121"/>
    </location>
</feature>
<gene>
    <name evidence="2" type="ORF">N0B48_12860</name>
</gene>
<dbReference type="RefSeq" id="WP_259839193.1">
    <property type="nucleotide sequence ID" value="NZ_JAOAMU010000003.1"/>
</dbReference>
<feature type="transmembrane region" description="Helical" evidence="1">
    <location>
        <begin position="37"/>
        <end position="58"/>
    </location>
</feature>
<comment type="caution">
    <text evidence="2">The sequence shown here is derived from an EMBL/GenBank/DDBJ whole genome shotgun (WGS) entry which is preliminary data.</text>
</comment>
<organism evidence="2 3">
    <name type="scientific">Chryseobacterium herbae</name>
    <dbReference type="NCBI Taxonomy" id="2976476"/>
    <lineage>
        <taxon>Bacteria</taxon>
        <taxon>Pseudomonadati</taxon>
        <taxon>Bacteroidota</taxon>
        <taxon>Flavobacteriia</taxon>
        <taxon>Flavobacteriales</taxon>
        <taxon>Weeksellaceae</taxon>
        <taxon>Chryseobacterium group</taxon>
        <taxon>Chryseobacterium</taxon>
    </lineage>
</organism>
<feature type="transmembrane region" description="Helical" evidence="1">
    <location>
        <begin position="64"/>
        <end position="82"/>
    </location>
</feature>
<evidence type="ECO:0000313" key="2">
    <source>
        <dbReference type="EMBL" id="MCT2562779.1"/>
    </source>
</evidence>
<reference evidence="2 3" key="1">
    <citation type="submission" date="2022-09" db="EMBL/GenBank/DDBJ databases">
        <title>Chryseobacterium oleae sp.nov., isolated from the inter-root soil of Pyrola calliantha H. Andr. in Tibet.</title>
        <authorList>
            <person name="Li Z."/>
        </authorList>
    </citation>
    <scope>NUCLEOTIDE SEQUENCE [LARGE SCALE GENOMIC DNA]</scope>
    <source>
        <strain evidence="3">pc1-10</strain>
    </source>
</reference>
<dbReference type="Proteomes" id="UP001525566">
    <property type="component" value="Unassembled WGS sequence"/>
</dbReference>
<keyword evidence="1" id="KW-1133">Transmembrane helix</keyword>
<accession>A0ABT2IVA7</accession>
<name>A0ABT2IVA7_9FLAO</name>
<dbReference type="EMBL" id="JAOAMU010000003">
    <property type="protein sequence ID" value="MCT2562779.1"/>
    <property type="molecule type" value="Genomic_DNA"/>
</dbReference>